<dbReference type="PANTHER" id="PTHR43630:SF1">
    <property type="entry name" value="POLY-BETA-1,6-N-ACETYL-D-GLUCOSAMINE SYNTHASE"/>
    <property type="match status" value="1"/>
</dbReference>
<feature type="region of interest" description="Disordered" evidence="4">
    <location>
        <begin position="1"/>
        <end position="50"/>
    </location>
</feature>
<feature type="transmembrane region" description="Helical" evidence="5">
    <location>
        <begin position="312"/>
        <end position="333"/>
    </location>
</feature>
<evidence type="ECO:0000313" key="7">
    <source>
        <dbReference type="Proteomes" id="UP000660454"/>
    </source>
</evidence>
<keyword evidence="5" id="KW-0472">Membrane</keyword>
<dbReference type="Gene3D" id="3.90.550.10">
    <property type="entry name" value="Spore Coat Polysaccharide Biosynthesis Protein SpsA, Chain A"/>
    <property type="match status" value="1"/>
</dbReference>
<evidence type="ECO:0000313" key="6">
    <source>
        <dbReference type="EMBL" id="GIH65856.1"/>
    </source>
</evidence>
<dbReference type="SUPFAM" id="SSF53448">
    <property type="entry name" value="Nucleotide-diphospho-sugar transferases"/>
    <property type="match status" value="1"/>
</dbReference>
<comment type="caution">
    <text evidence="6">The sequence shown here is derived from an EMBL/GenBank/DDBJ whole genome shotgun (WGS) entry which is preliminary data.</text>
</comment>
<comment type="similarity">
    <text evidence="1">Belongs to the glycosyltransferase 2 family.</text>
</comment>
<dbReference type="InterPro" id="IPR029044">
    <property type="entry name" value="Nucleotide-diphossugar_trans"/>
</dbReference>
<keyword evidence="2" id="KW-0328">Glycosyltransferase</keyword>
<feature type="transmembrane region" description="Helical" evidence="5">
    <location>
        <begin position="369"/>
        <end position="392"/>
    </location>
</feature>
<feature type="compositionally biased region" description="Basic and acidic residues" evidence="4">
    <location>
        <begin position="40"/>
        <end position="50"/>
    </location>
</feature>
<sequence length="402" mass="44682">MVQSETLPRPLETGRGGHAVTPVHPGNPAGAGTGRHRAAKGADGKRDLPEVDPSRMHVIVLVPAHNEEDQIAETMMSLHGQRRRPNRVIVIADNCTDRTADIARAHGAEVIRTVGNRHKKAGALNQVLEVLLPQLGSRHAVLVMDADSALDPGFIHHAVLRLATGELAAVGGTFTGKPGGGMVGMFQRNEYARYARDVRRLHGKALVLTGTATLFRALALKEVVRARRSGRLPGRDQVYDVRVLTEDNELTLALLHLRFRILCPAECTLTTEVMETWKDLFKQRLRWKRGALENLTDYGWTRVTLPYWGRQLLSLIGIIVIFAYLGATAWSIAVTGTLTFHPLWVAVTGVFMVERIVTVRSRGGRQMAVAALLFVEMIFDVFLQIAQAKAFWDAVWRRERKW</sequence>
<keyword evidence="5" id="KW-0812">Transmembrane</keyword>
<protein>
    <recommendedName>
        <fullName evidence="8">Glycosyltransferase family 2 protein</fullName>
    </recommendedName>
</protein>
<keyword evidence="3" id="KW-0808">Transferase</keyword>
<keyword evidence="5" id="KW-1133">Transmembrane helix</keyword>
<evidence type="ECO:0000256" key="4">
    <source>
        <dbReference type="SAM" id="MobiDB-lite"/>
    </source>
</evidence>
<evidence type="ECO:0000256" key="3">
    <source>
        <dbReference type="ARBA" id="ARBA00022679"/>
    </source>
</evidence>
<name>A0ABQ4GWR4_9ACTN</name>
<dbReference type="PANTHER" id="PTHR43630">
    <property type="entry name" value="POLY-BETA-1,6-N-ACETYL-D-GLUCOSAMINE SYNTHASE"/>
    <property type="match status" value="1"/>
</dbReference>
<keyword evidence="7" id="KW-1185">Reference proteome</keyword>
<evidence type="ECO:0000256" key="2">
    <source>
        <dbReference type="ARBA" id="ARBA00022676"/>
    </source>
</evidence>
<accession>A0ABQ4GWR4</accession>
<dbReference type="CDD" id="cd06423">
    <property type="entry name" value="CESA_like"/>
    <property type="match status" value="1"/>
</dbReference>
<dbReference type="EMBL" id="BOOF01000045">
    <property type="protein sequence ID" value="GIH65856.1"/>
    <property type="molecule type" value="Genomic_DNA"/>
</dbReference>
<gene>
    <name evidence="6" type="ORF">Msi02_66730</name>
</gene>
<dbReference type="RefSeq" id="WP_204051806.1">
    <property type="nucleotide sequence ID" value="NZ_BOOF01000045.1"/>
</dbReference>
<dbReference type="Proteomes" id="UP000660454">
    <property type="component" value="Unassembled WGS sequence"/>
</dbReference>
<evidence type="ECO:0008006" key="8">
    <source>
        <dbReference type="Google" id="ProtNLM"/>
    </source>
</evidence>
<reference evidence="6 7" key="1">
    <citation type="submission" date="2021-01" db="EMBL/GenBank/DDBJ databases">
        <title>Whole genome shotgun sequence of Microbispora siamensis NBRC 104113.</title>
        <authorList>
            <person name="Komaki H."/>
            <person name="Tamura T."/>
        </authorList>
    </citation>
    <scope>NUCLEOTIDE SEQUENCE [LARGE SCALE GENOMIC DNA]</scope>
    <source>
        <strain evidence="6 7">NBRC 104113</strain>
    </source>
</reference>
<proteinExistence type="inferred from homology"/>
<organism evidence="6 7">
    <name type="scientific">Microbispora siamensis</name>
    <dbReference type="NCBI Taxonomy" id="564413"/>
    <lineage>
        <taxon>Bacteria</taxon>
        <taxon>Bacillati</taxon>
        <taxon>Actinomycetota</taxon>
        <taxon>Actinomycetes</taxon>
        <taxon>Streptosporangiales</taxon>
        <taxon>Streptosporangiaceae</taxon>
        <taxon>Microbispora</taxon>
    </lineage>
</organism>
<evidence type="ECO:0000256" key="1">
    <source>
        <dbReference type="ARBA" id="ARBA00006739"/>
    </source>
</evidence>
<feature type="transmembrane region" description="Helical" evidence="5">
    <location>
        <begin position="339"/>
        <end position="357"/>
    </location>
</feature>
<evidence type="ECO:0000256" key="5">
    <source>
        <dbReference type="SAM" id="Phobius"/>
    </source>
</evidence>
<dbReference type="Pfam" id="PF13641">
    <property type="entry name" value="Glyco_tranf_2_3"/>
    <property type="match status" value="1"/>
</dbReference>